<organism evidence="1 2">
    <name type="scientific">Brachionus calyciflorus</name>
    <dbReference type="NCBI Taxonomy" id="104777"/>
    <lineage>
        <taxon>Eukaryota</taxon>
        <taxon>Metazoa</taxon>
        <taxon>Spiralia</taxon>
        <taxon>Gnathifera</taxon>
        <taxon>Rotifera</taxon>
        <taxon>Eurotatoria</taxon>
        <taxon>Monogononta</taxon>
        <taxon>Pseudotrocha</taxon>
        <taxon>Ploima</taxon>
        <taxon>Brachionidae</taxon>
        <taxon>Brachionus</taxon>
    </lineage>
</organism>
<evidence type="ECO:0000313" key="2">
    <source>
        <dbReference type="Proteomes" id="UP000663879"/>
    </source>
</evidence>
<name>A0A814PGG1_9BILA</name>
<feature type="non-terminal residue" evidence="1">
    <location>
        <position position="1"/>
    </location>
</feature>
<proteinExistence type="predicted"/>
<protein>
    <submittedName>
        <fullName evidence="1">Uncharacterized protein</fullName>
    </submittedName>
</protein>
<feature type="non-terminal residue" evidence="1">
    <location>
        <position position="122"/>
    </location>
</feature>
<gene>
    <name evidence="1" type="ORF">OXX778_LOCUS21395</name>
</gene>
<sequence length="122" mass="14367">MHVDKVILPQEPIITRWNAWFNAVLYHIDYWEHLVSFVKDEISLHGDSERLNELLCLLEDESVIDDLNGFYSIHQTHVNVSSCDDRNRLLTETISYLNFLTFNGKKNEGRNDLNQVTDYQEP</sequence>
<dbReference type="AlphaFoldDB" id="A0A814PGG1"/>
<keyword evidence="2" id="KW-1185">Reference proteome</keyword>
<accession>A0A814PGG1</accession>
<dbReference type="Proteomes" id="UP000663879">
    <property type="component" value="Unassembled WGS sequence"/>
</dbReference>
<dbReference type="EMBL" id="CAJNOC010007854">
    <property type="protein sequence ID" value="CAF1106098.1"/>
    <property type="molecule type" value="Genomic_DNA"/>
</dbReference>
<comment type="caution">
    <text evidence="1">The sequence shown here is derived from an EMBL/GenBank/DDBJ whole genome shotgun (WGS) entry which is preliminary data.</text>
</comment>
<reference evidence="1" key="1">
    <citation type="submission" date="2021-02" db="EMBL/GenBank/DDBJ databases">
        <authorList>
            <person name="Nowell W R."/>
        </authorList>
    </citation>
    <scope>NUCLEOTIDE SEQUENCE</scope>
    <source>
        <strain evidence="1">Ploen Becks lab</strain>
    </source>
</reference>
<evidence type="ECO:0000313" key="1">
    <source>
        <dbReference type="EMBL" id="CAF1106098.1"/>
    </source>
</evidence>